<dbReference type="OrthoDB" id="5974463at2"/>
<dbReference type="eggNOG" id="COG2226">
    <property type="taxonomic scope" value="Bacteria"/>
</dbReference>
<dbReference type="EMBL" id="JPEO01000003">
    <property type="protein sequence ID" value="KFZ38046.1"/>
    <property type="molecule type" value="Genomic_DNA"/>
</dbReference>
<dbReference type="AlphaFoldDB" id="A0A094K060"/>
<evidence type="ECO:0008006" key="3">
    <source>
        <dbReference type="Google" id="ProtNLM"/>
    </source>
</evidence>
<proteinExistence type="predicted"/>
<keyword evidence="2" id="KW-1185">Reference proteome</keyword>
<name>A0A094K060_9GAMM</name>
<dbReference type="CDD" id="cd02440">
    <property type="entry name" value="AdoMet_MTases"/>
    <property type="match status" value="1"/>
</dbReference>
<dbReference type="SUPFAM" id="SSF53335">
    <property type="entry name" value="S-adenosyl-L-methionine-dependent methyltransferases"/>
    <property type="match status" value="1"/>
</dbReference>
<sequence>MVQNEQNCWDQYWEQGAITSFGSAIDNYQGALLNIWQAVANSFVGEVNVLDIGTGNGAIPLLLDKYSAKSATGAIIGVDKANVKDCIVGNTLDISLRSGIDVAALPYDKEHFHYVVSQFGFEYGLSPLAIDEVLRVMKTNAKLVLVMHNKDSFIVQQNSQELKFLTSPQLERVTQELKHFVEQMGYLASAEAIRQAQRDERLEGLRKAFFAELKMLWELDNESYKNAGISNAVDYLFKTGISWTVAQKLDFIDQVFGELNAHKQRLAQLVNAALDEQEVLALLEQLCLGGCNIELIKVVKESDGRVLAWQLVALKYAAS</sequence>
<dbReference type="RefSeq" id="WP_037440665.1">
    <property type="nucleotide sequence ID" value="NZ_JPEO01000003.1"/>
</dbReference>
<dbReference type="Proteomes" id="UP000029264">
    <property type="component" value="Unassembled WGS sequence"/>
</dbReference>
<evidence type="ECO:0000313" key="2">
    <source>
        <dbReference type="Proteomes" id="UP000029264"/>
    </source>
</evidence>
<organism evidence="1 2">
    <name type="scientific">Shewanella mangrovi</name>
    <dbReference type="NCBI Taxonomy" id="1515746"/>
    <lineage>
        <taxon>Bacteria</taxon>
        <taxon>Pseudomonadati</taxon>
        <taxon>Pseudomonadota</taxon>
        <taxon>Gammaproteobacteria</taxon>
        <taxon>Alteromonadales</taxon>
        <taxon>Shewanellaceae</taxon>
        <taxon>Shewanella</taxon>
    </lineage>
</organism>
<dbReference type="InterPro" id="IPR029063">
    <property type="entry name" value="SAM-dependent_MTases_sf"/>
</dbReference>
<accession>A0A094K060</accession>
<protein>
    <recommendedName>
        <fullName evidence="3">Methyltransferase domain-containing protein</fullName>
    </recommendedName>
</protein>
<reference evidence="1 2" key="1">
    <citation type="submission" date="2014-06" db="EMBL/GenBank/DDBJ databases">
        <title>Shewanella sp. YQH10.</title>
        <authorList>
            <person name="Liu Y."/>
            <person name="Zeng R."/>
        </authorList>
    </citation>
    <scope>NUCLEOTIDE SEQUENCE [LARGE SCALE GENOMIC DNA]</scope>
    <source>
        <strain evidence="1 2">YQH10</strain>
    </source>
</reference>
<evidence type="ECO:0000313" key="1">
    <source>
        <dbReference type="EMBL" id="KFZ38046.1"/>
    </source>
</evidence>
<comment type="caution">
    <text evidence="1">The sequence shown here is derived from an EMBL/GenBank/DDBJ whole genome shotgun (WGS) entry which is preliminary data.</text>
</comment>
<dbReference type="Gene3D" id="3.40.50.150">
    <property type="entry name" value="Vaccinia Virus protein VP39"/>
    <property type="match status" value="1"/>
</dbReference>
<gene>
    <name evidence="1" type="ORF">HR45_05925</name>
</gene>
<dbReference type="STRING" id="1515746.HR45_05925"/>